<evidence type="ECO:0000313" key="2">
    <source>
        <dbReference type="Proteomes" id="UP000010816"/>
    </source>
</evidence>
<sequence length="48" mass="5493">MNSDNLLDRLEQSPMFDLISIDGPTISVKGTLYNEYRIKVQLAKRPDP</sequence>
<dbReference type="AlphaFoldDB" id="L0GUW7"/>
<dbReference type="HOGENOM" id="CLU_3158866_0_0_6"/>
<dbReference type="EMBL" id="CP003051">
    <property type="protein sequence ID" value="AGA90538.1"/>
    <property type="molecule type" value="Genomic_DNA"/>
</dbReference>
<keyword evidence="2" id="KW-1185">Reference proteome</keyword>
<reference evidence="1 2" key="1">
    <citation type="submission" date="2011-09" db="EMBL/GenBank/DDBJ databases">
        <title>Complete sequence of chromosome of Thioflavicoccus mobilis 8321.</title>
        <authorList>
            <consortium name="US DOE Joint Genome Institute"/>
            <person name="Lucas S."/>
            <person name="Han J."/>
            <person name="Lapidus A."/>
            <person name="Cheng J.-F."/>
            <person name="Goodwin L."/>
            <person name="Pitluck S."/>
            <person name="Peters L."/>
            <person name="Ovchinnikova G."/>
            <person name="Lu M."/>
            <person name="Detter J.C."/>
            <person name="Han C."/>
            <person name="Tapia R."/>
            <person name="Land M."/>
            <person name="Hauser L."/>
            <person name="Kyrpides N."/>
            <person name="Ivanova N."/>
            <person name="Pagani I."/>
            <person name="Vogl K."/>
            <person name="Liu Z."/>
            <person name="Imhoff J."/>
            <person name="Thiel V."/>
            <person name="Frigaard N.-U."/>
            <person name="Bryant D."/>
            <person name="Woyke T."/>
        </authorList>
    </citation>
    <scope>NUCLEOTIDE SEQUENCE [LARGE SCALE GENOMIC DNA]</scope>
    <source>
        <strain evidence="1 2">8321</strain>
    </source>
</reference>
<organism evidence="1 2">
    <name type="scientific">Thioflavicoccus mobilis 8321</name>
    <dbReference type="NCBI Taxonomy" id="765912"/>
    <lineage>
        <taxon>Bacteria</taxon>
        <taxon>Pseudomonadati</taxon>
        <taxon>Pseudomonadota</taxon>
        <taxon>Gammaproteobacteria</taxon>
        <taxon>Chromatiales</taxon>
        <taxon>Chromatiaceae</taxon>
        <taxon>Thioflavicoccus</taxon>
    </lineage>
</organism>
<proteinExistence type="predicted"/>
<evidence type="ECO:0000313" key="1">
    <source>
        <dbReference type="EMBL" id="AGA90538.1"/>
    </source>
</evidence>
<gene>
    <name evidence="1" type="ORF">Thimo_1765</name>
</gene>
<dbReference type="Proteomes" id="UP000010816">
    <property type="component" value="Chromosome"/>
</dbReference>
<protein>
    <submittedName>
        <fullName evidence="1">Uncharacterized protein</fullName>
    </submittedName>
</protein>
<dbReference type="KEGG" id="tmb:Thimo_1765"/>
<accession>L0GUW7</accession>
<name>L0GUW7_9GAMM</name>